<evidence type="ECO:0000256" key="9">
    <source>
        <dbReference type="ARBA" id="ARBA00023034"/>
    </source>
</evidence>
<dbReference type="GeneID" id="6752163"/>
<dbReference type="InterPro" id="IPR045698">
    <property type="entry name" value="Rab3GAP1_C"/>
</dbReference>
<evidence type="ECO:0000313" key="13">
    <source>
        <dbReference type="Proteomes" id="UP000009022"/>
    </source>
</evidence>
<evidence type="ECO:0000256" key="1">
    <source>
        <dbReference type="ARBA" id="ARBA00004222"/>
    </source>
</evidence>
<dbReference type="AlphaFoldDB" id="B3RRY5"/>
<evidence type="ECO:0000256" key="7">
    <source>
        <dbReference type="ARBA" id="ARBA00022490"/>
    </source>
</evidence>
<keyword evidence="13" id="KW-1185">Reference proteome</keyword>
<evidence type="ECO:0000256" key="8">
    <source>
        <dbReference type="ARBA" id="ARBA00022824"/>
    </source>
</evidence>
<dbReference type="RefSeq" id="XP_002110950.1">
    <property type="nucleotide sequence ID" value="XM_002110914.1"/>
</dbReference>
<dbReference type="InParanoid" id="B3RRY5"/>
<dbReference type="Proteomes" id="UP000009022">
    <property type="component" value="Unassembled WGS sequence"/>
</dbReference>
<sequence>MYDMQSTINDFPSRAHCLTRWYGVKEFITITPAKAEYAITSESKGNQLLSAVSICLSNTKCELPIFLQLQQLRRRLYVGLCLNRNFRANFEMVQLNNTPSQYRHLSGLIDIFKSKLVSLCCSYIPSAEISVSIRQTYILNCFTYSPWVPQEIPDLSNYITGGIGTSDFQSLPFGSIEDPITDIYLAATWPSVAESALVDNNLYSDLDPYEAPLWSVRAVMTKKPCLLESYLSRFIDVCRSVESTDELIGFANFYDNVEMDSHVVQALDKITDSSVHPILDKGLARIVSKATNRVSRAGSEESHIPSAVLSTVMQCLFPDSIKTEDRSYGDQSSSFYHNNTATDYSWHPINKYNSNSSSAPEGSLTHTLAISLCIINRNYGGLRAIAHLWREFIMELRYRWENNIIIPMLELEAPNLQFSLLHQKFQMLNCCILQRRKRELRSHSENLIFKSGNSLSYGKIMRSMLESRETEEEVLTSKLNYSDDREEESVSYQENVKVDGDIYVKDNASNDRSDMQIPIGVKEEFNLLLLETKTPMNIPITQDPTPMTEDMLSEQAEILTKLGTSEEGIRIRARMQSASLLSDMEAFKAANPGCILEDFVRWYSPRDWIPIECSGSQENLTQDNVSWYTQGHLSTRMRIPGNIWAEVWEAAKRSPAYKQKRLFDDTKEAEKVFHYLNNLKPSEVALQLLSVVVHAAIFRAKSLDLSNLPNVNTMIDSIVSRACRLSVKEHTDLLKDIKSIECIISARQSLAAKFICYEVEDYGLGKLEGFAGNLLNQPEVTIEGSGKGLLGKIINQAFVSSKKFALETFNEPHVAKQELSSSKLGLSEIWAQEFILRTQLSRPVSSSRPTPQRLYSACTKDEFRMAGTFCNDTIFQ</sequence>
<dbReference type="GO" id="GO:0005096">
    <property type="term" value="F:GTPase activator activity"/>
    <property type="evidence" value="ECO:0000318"/>
    <property type="project" value="GO_Central"/>
</dbReference>
<dbReference type="PhylomeDB" id="B3RRY5"/>
<feature type="domain" description="Rab3GAP catalytic subunit conserved" evidence="10">
    <location>
        <begin position="520"/>
        <end position="676"/>
    </location>
</feature>
<keyword evidence="9" id="KW-0333">Golgi apparatus</keyword>
<dbReference type="PANTHER" id="PTHR21422">
    <property type="entry name" value="RAB3 GTPASE-ACTIVATING PROTEIN CATALYTIC SUBUNIT"/>
    <property type="match status" value="1"/>
</dbReference>
<comment type="similarity">
    <text evidence="4">Belongs to the Rab3-GAP catalytic subunit family.</text>
</comment>
<dbReference type="InterPro" id="IPR045700">
    <property type="entry name" value="Rab3GAP1"/>
</dbReference>
<dbReference type="EMBL" id="DS985243">
    <property type="protein sequence ID" value="EDV26954.1"/>
    <property type="molecule type" value="Genomic_DNA"/>
</dbReference>
<evidence type="ECO:0000256" key="3">
    <source>
        <dbReference type="ARBA" id="ARBA00004496"/>
    </source>
</evidence>
<evidence type="ECO:0000259" key="11">
    <source>
        <dbReference type="Pfam" id="PF19533"/>
    </source>
</evidence>
<dbReference type="GO" id="GO:0005783">
    <property type="term" value="C:endoplasmic reticulum"/>
    <property type="evidence" value="ECO:0007669"/>
    <property type="project" value="UniProtKB-SubCell"/>
</dbReference>
<keyword evidence="7" id="KW-0963">Cytoplasm</keyword>
<protein>
    <recommendedName>
        <fullName evidence="5">Rab3 GTPase-activating protein catalytic subunit</fullName>
    </recommendedName>
</protein>
<dbReference type="KEGG" id="tad:TRIADDRAFT_23084"/>
<dbReference type="PANTHER" id="PTHR21422:SF9">
    <property type="entry name" value="RAB3 GTPASE-ACTIVATING PROTEIN CATALYTIC SUBUNIT"/>
    <property type="match status" value="1"/>
</dbReference>
<dbReference type="eggNOG" id="KOG2390">
    <property type="taxonomic scope" value="Eukaryota"/>
</dbReference>
<accession>B3RRY5</accession>
<dbReference type="CTD" id="6752163"/>
<evidence type="ECO:0000256" key="6">
    <source>
        <dbReference type="ARBA" id="ARBA00022468"/>
    </source>
</evidence>
<feature type="domain" description="Rab3GAP catalytic subunit C-terminal" evidence="11">
    <location>
        <begin position="688"/>
        <end position="875"/>
    </location>
</feature>
<comment type="subcellular location">
    <subcellularLocation>
        <location evidence="3">Cytoplasm</location>
    </subcellularLocation>
    <subcellularLocation>
        <location evidence="2">Endoplasmic reticulum</location>
    </subcellularLocation>
    <subcellularLocation>
        <location evidence="1">Golgi apparatus</location>
        <location evidence="1">cis-Golgi network</location>
    </subcellularLocation>
</comment>
<evidence type="ECO:0000256" key="4">
    <source>
        <dbReference type="ARBA" id="ARBA00008856"/>
    </source>
</evidence>
<gene>
    <name evidence="12" type="ORF">TRIADDRAFT_23084</name>
</gene>
<keyword evidence="8" id="KW-0256">Endoplasmic reticulum</keyword>
<reference evidence="12 13" key="1">
    <citation type="journal article" date="2008" name="Nature">
        <title>The Trichoplax genome and the nature of placozoans.</title>
        <authorList>
            <person name="Srivastava M."/>
            <person name="Begovic E."/>
            <person name="Chapman J."/>
            <person name="Putnam N.H."/>
            <person name="Hellsten U."/>
            <person name="Kawashima T."/>
            <person name="Kuo A."/>
            <person name="Mitros T."/>
            <person name="Salamov A."/>
            <person name="Carpenter M.L."/>
            <person name="Signorovitch A.Y."/>
            <person name="Moreno M.A."/>
            <person name="Kamm K."/>
            <person name="Grimwood J."/>
            <person name="Schmutz J."/>
            <person name="Shapiro H."/>
            <person name="Grigoriev I.V."/>
            <person name="Buss L.W."/>
            <person name="Schierwater B."/>
            <person name="Dellaporta S.L."/>
            <person name="Rokhsar D.S."/>
        </authorList>
    </citation>
    <scope>NUCLEOTIDE SEQUENCE [LARGE SCALE GENOMIC DNA]</scope>
    <source>
        <strain evidence="12 13">Grell-BS-1999</strain>
    </source>
</reference>
<dbReference type="FunCoup" id="B3RRY5">
    <property type="interactions" value="1838"/>
</dbReference>
<evidence type="ECO:0000256" key="2">
    <source>
        <dbReference type="ARBA" id="ARBA00004240"/>
    </source>
</evidence>
<evidence type="ECO:0000313" key="12">
    <source>
        <dbReference type="EMBL" id="EDV26954.1"/>
    </source>
</evidence>
<dbReference type="OrthoDB" id="17346at2759"/>
<dbReference type="OMA" id="KYAKHRR"/>
<dbReference type="STRING" id="10228.B3RRY5"/>
<evidence type="ECO:0000259" key="10">
    <source>
        <dbReference type="Pfam" id="PF13890"/>
    </source>
</evidence>
<name>B3RRY5_TRIAD</name>
<dbReference type="Pfam" id="PF13890">
    <property type="entry name" value="Rab3-GTPase_cat"/>
    <property type="match status" value="1"/>
</dbReference>
<proteinExistence type="inferred from homology"/>
<dbReference type="InterPro" id="IPR026147">
    <property type="entry name" value="Rab3GAP1_conserved"/>
</dbReference>
<evidence type="ECO:0000256" key="5">
    <source>
        <dbReference type="ARBA" id="ARBA00015817"/>
    </source>
</evidence>
<keyword evidence="6" id="KW-0343">GTPase activation</keyword>
<dbReference type="HOGENOM" id="CLU_012561_1_0_1"/>
<dbReference type="GO" id="GO:0005794">
    <property type="term" value="C:Golgi apparatus"/>
    <property type="evidence" value="ECO:0007669"/>
    <property type="project" value="UniProtKB-SubCell"/>
</dbReference>
<dbReference type="Pfam" id="PF19533">
    <property type="entry name" value="Rab3-GAP_cat_C"/>
    <property type="match status" value="1"/>
</dbReference>
<organism evidence="12 13">
    <name type="scientific">Trichoplax adhaerens</name>
    <name type="common">Trichoplax reptans</name>
    <dbReference type="NCBI Taxonomy" id="10228"/>
    <lineage>
        <taxon>Eukaryota</taxon>
        <taxon>Metazoa</taxon>
        <taxon>Placozoa</taxon>
        <taxon>Uniplacotomia</taxon>
        <taxon>Trichoplacea</taxon>
        <taxon>Trichoplacidae</taxon>
        <taxon>Trichoplax</taxon>
    </lineage>
</organism>
<dbReference type="GO" id="GO:2000786">
    <property type="term" value="P:positive regulation of autophagosome assembly"/>
    <property type="evidence" value="ECO:0000318"/>
    <property type="project" value="GO_Central"/>
</dbReference>